<gene>
    <name evidence="4" type="primary">Rcn3</name>
    <name evidence="4" type="ORF">ALOBEC_R10401</name>
</gene>
<organism evidence="4 5">
    <name type="scientific">Pampusana beccarii</name>
    <name type="common">Western bronze ground-dove</name>
    <dbReference type="NCBI Taxonomy" id="2953425"/>
    <lineage>
        <taxon>Eukaryota</taxon>
        <taxon>Metazoa</taxon>
        <taxon>Chordata</taxon>
        <taxon>Craniata</taxon>
        <taxon>Vertebrata</taxon>
        <taxon>Euteleostomi</taxon>
        <taxon>Archelosauria</taxon>
        <taxon>Archosauria</taxon>
        <taxon>Dinosauria</taxon>
        <taxon>Saurischia</taxon>
        <taxon>Theropoda</taxon>
        <taxon>Coelurosauria</taxon>
        <taxon>Aves</taxon>
        <taxon>Neognathae</taxon>
        <taxon>Neoaves</taxon>
        <taxon>Columbimorphae</taxon>
        <taxon>Columbiformes</taxon>
        <taxon>Columbidae</taxon>
        <taxon>Pampusana</taxon>
    </lineage>
</organism>
<evidence type="ECO:0000313" key="5">
    <source>
        <dbReference type="Proteomes" id="UP000541332"/>
    </source>
</evidence>
<evidence type="ECO:0000256" key="1">
    <source>
        <dbReference type="ARBA" id="ARBA00022723"/>
    </source>
</evidence>
<keyword evidence="2" id="KW-0106">Calcium</keyword>
<dbReference type="Gene3D" id="1.10.238.10">
    <property type="entry name" value="EF-hand"/>
    <property type="match status" value="1"/>
</dbReference>
<feature type="non-terminal residue" evidence="4">
    <location>
        <position position="102"/>
    </location>
</feature>
<feature type="non-terminal residue" evidence="4">
    <location>
        <position position="1"/>
    </location>
</feature>
<dbReference type="PROSITE" id="PS00018">
    <property type="entry name" value="EF_HAND_1"/>
    <property type="match status" value="2"/>
</dbReference>
<dbReference type="SUPFAM" id="SSF47473">
    <property type="entry name" value="EF-hand"/>
    <property type="match status" value="1"/>
</dbReference>
<proteinExistence type="predicted"/>
<reference evidence="4 5" key="1">
    <citation type="submission" date="2020-02" db="EMBL/GenBank/DDBJ databases">
        <title>Bird 10,000 Genomes (B10K) Project - Family phase.</title>
        <authorList>
            <person name="Zhang G."/>
        </authorList>
    </citation>
    <scope>NUCLEOTIDE SEQUENCE [LARGE SCALE GENOMIC DNA]</scope>
    <source>
        <strain evidence="4">B10K-DU-006-06</strain>
    </source>
</reference>
<feature type="region of interest" description="Disordered" evidence="3">
    <location>
        <begin position="1"/>
        <end position="35"/>
    </location>
</feature>
<dbReference type="PANTHER" id="PTHR10827">
    <property type="entry name" value="RETICULOCALBIN"/>
    <property type="match status" value="1"/>
</dbReference>
<evidence type="ECO:0000313" key="4">
    <source>
        <dbReference type="EMBL" id="NXW95835.1"/>
    </source>
</evidence>
<dbReference type="EMBL" id="VWYH01022766">
    <property type="protein sequence ID" value="NXW95835.1"/>
    <property type="molecule type" value="Genomic_DNA"/>
</dbReference>
<dbReference type="Proteomes" id="UP000541332">
    <property type="component" value="Unassembled WGS sequence"/>
</dbReference>
<keyword evidence="5" id="KW-1185">Reference proteome</keyword>
<keyword evidence="1" id="KW-0479">Metal-binding</keyword>
<name>A0A7L4G9S2_9COLU</name>
<protein>
    <submittedName>
        <fullName evidence="4">RCN3 protein</fullName>
    </submittedName>
</protein>
<sequence length="102" mass="11428">AELTGGSPDSPEPPWVGEEREQFRKGRDQDGDGQLNREEVATWVRPPSGDWAEVEAAHLIHHADGDKDGQLTRAEILAQWQLFVGSRATNYGEDLERPHDEL</sequence>
<comment type="caution">
    <text evidence="4">The sequence shown here is derived from an EMBL/GenBank/DDBJ whole genome shotgun (WGS) entry which is preliminary data.</text>
</comment>
<dbReference type="PANTHER" id="PTHR10827:SF52">
    <property type="entry name" value="IP16409P"/>
    <property type="match status" value="1"/>
</dbReference>
<accession>A0A7L4G9S2</accession>
<dbReference type="AlphaFoldDB" id="A0A7L4G9S2"/>
<feature type="compositionally biased region" description="Basic and acidic residues" evidence="3">
    <location>
        <begin position="17"/>
        <end position="35"/>
    </location>
</feature>
<dbReference type="GO" id="GO:0005783">
    <property type="term" value="C:endoplasmic reticulum"/>
    <property type="evidence" value="ECO:0007669"/>
    <property type="project" value="TreeGrafter"/>
</dbReference>
<evidence type="ECO:0000256" key="3">
    <source>
        <dbReference type="SAM" id="MobiDB-lite"/>
    </source>
</evidence>
<dbReference type="OrthoDB" id="293868at2759"/>
<dbReference type="GO" id="GO:0005509">
    <property type="term" value="F:calcium ion binding"/>
    <property type="evidence" value="ECO:0007669"/>
    <property type="project" value="TreeGrafter"/>
</dbReference>
<dbReference type="InterPro" id="IPR011992">
    <property type="entry name" value="EF-hand-dom_pair"/>
</dbReference>
<evidence type="ECO:0000256" key="2">
    <source>
        <dbReference type="ARBA" id="ARBA00022837"/>
    </source>
</evidence>
<dbReference type="InterPro" id="IPR018247">
    <property type="entry name" value="EF_Hand_1_Ca_BS"/>
</dbReference>